<evidence type="ECO:0000259" key="1">
    <source>
        <dbReference type="Pfam" id="PF07992"/>
    </source>
</evidence>
<dbReference type="AlphaFoldDB" id="A0A5B2VRU6"/>
<feature type="domain" description="FAD/NAD(P)-binding" evidence="1">
    <location>
        <begin position="85"/>
        <end position="254"/>
    </location>
</feature>
<dbReference type="PRINTS" id="PR00411">
    <property type="entry name" value="PNDRDTASEI"/>
</dbReference>
<evidence type="ECO:0000313" key="4">
    <source>
        <dbReference type="Proteomes" id="UP000324611"/>
    </source>
</evidence>
<dbReference type="PANTHER" id="PTHR42842">
    <property type="entry name" value="FAD/NAD(P)-BINDING OXIDOREDUCTASE"/>
    <property type="match status" value="1"/>
</dbReference>
<gene>
    <name evidence="3" type="ORF">F0L74_32585</name>
</gene>
<dbReference type="PRINTS" id="PR00368">
    <property type="entry name" value="FADPNR"/>
</dbReference>
<dbReference type="Gene3D" id="3.50.50.60">
    <property type="entry name" value="FAD/NAD(P)-binding domain"/>
    <property type="match status" value="2"/>
</dbReference>
<organism evidence="3 4">
    <name type="scientific">Chitinophaga agrisoli</name>
    <dbReference type="NCBI Taxonomy" id="2607653"/>
    <lineage>
        <taxon>Bacteria</taxon>
        <taxon>Pseudomonadati</taxon>
        <taxon>Bacteroidota</taxon>
        <taxon>Chitinophagia</taxon>
        <taxon>Chitinophagales</taxon>
        <taxon>Chitinophagaceae</taxon>
        <taxon>Chitinophaga</taxon>
    </lineage>
</organism>
<dbReference type="InterPro" id="IPR036188">
    <property type="entry name" value="FAD/NAD-bd_sf"/>
</dbReference>
<evidence type="ECO:0000313" key="3">
    <source>
        <dbReference type="EMBL" id="KAA2240869.1"/>
    </source>
</evidence>
<dbReference type="PIRSF" id="PIRSF038984">
    <property type="entry name" value="FAD_binding_protein"/>
    <property type="match status" value="1"/>
</dbReference>
<dbReference type="InterPro" id="IPR049516">
    <property type="entry name" value="FAD-depend_C"/>
</dbReference>
<dbReference type="PANTHER" id="PTHR42842:SF3">
    <property type="entry name" value="FAD_NAD(P)-BINDING OXIDOREDUCTASE FAMILY PROTEIN"/>
    <property type="match status" value="1"/>
</dbReference>
<dbReference type="SUPFAM" id="SSF51905">
    <property type="entry name" value="FAD/NAD(P)-binding domain"/>
    <property type="match status" value="1"/>
</dbReference>
<reference evidence="3 4" key="2">
    <citation type="submission" date="2019-09" db="EMBL/GenBank/DDBJ databases">
        <authorList>
            <person name="Jin C."/>
        </authorList>
    </citation>
    <scope>NUCLEOTIDE SEQUENCE [LARGE SCALE GENOMIC DNA]</scope>
    <source>
        <strain evidence="3 4">BN140078</strain>
    </source>
</reference>
<dbReference type="Gene3D" id="3.30.70.2700">
    <property type="match status" value="1"/>
</dbReference>
<comment type="caution">
    <text evidence="3">The sequence shown here is derived from an EMBL/GenBank/DDBJ whole genome shotgun (WGS) entry which is preliminary data.</text>
</comment>
<name>A0A5B2VRU6_9BACT</name>
<dbReference type="InterPro" id="IPR028348">
    <property type="entry name" value="FAD-binding_protein"/>
</dbReference>
<accession>A0A5B2VRU6</accession>
<dbReference type="Proteomes" id="UP000324611">
    <property type="component" value="Unassembled WGS sequence"/>
</dbReference>
<dbReference type="GO" id="GO:0016491">
    <property type="term" value="F:oxidoreductase activity"/>
    <property type="evidence" value="ECO:0007669"/>
    <property type="project" value="InterPro"/>
</dbReference>
<feature type="domain" description="FAD-dependent protein C-terminal" evidence="2">
    <location>
        <begin position="270"/>
        <end position="466"/>
    </location>
</feature>
<dbReference type="RefSeq" id="WP_149842048.1">
    <property type="nucleotide sequence ID" value="NZ_VUOC01000004.1"/>
</dbReference>
<evidence type="ECO:0000259" key="2">
    <source>
        <dbReference type="Pfam" id="PF21688"/>
    </source>
</evidence>
<reference evidence="3 4" key="1">
    <citation type="submission" date="2019-09" db="EMBL/GenBank/DDBJ databases">
        <title>Chitinophaga ginsengihumi sp. nov., isolated from soil of ginseng rhizosphere.</title>
        <authorList>
            <person name="Lee J."/>
        </authorList>
    </citation>
    <scope>NUCLEOTIDE SEQUENCE [LARGE SCALE GENOMIC DNA]</scope>
    <source>
        <strain evidence="3 4">BN140078</strain>
    </source>
</reference>
<protein>
    <submittedName>
        <fullName evidence="3">FAD-dependent oxidoreductase</fullName>
    </submittedName>
</protein>
<dbReference type="Pfam" id="PF07992">
    <property type="entry name" value="Pyr_redox_2"/>
    <property type="match status" value="1"/>
</dbReference>
<dbReference type="EMBL" id="VUOC01000004">
    <property type="protein sequence ID" value="KAA2240869.1"/>
    <property type="molecule type" value="Genomic_DNA"/>
</dbReference>
<keyword evidence="4" id="KW-1185">Reference proteome</keyword>
<dbReference type="InterPro" id="IPR023753">
    <property type="entry name" value="FAD/NAD-binding_dom"/>
</dbReference>
<proteinExistence type="predicted"/>
<dbReference type="Pfam" id="PF21688">
    <property type="entry name" value="FAD-depend_C"/>
    <property type="match status" value="1"/>
</dbReference>
<sequence>MIQQLSLKLSPQEAASDITIIGHIAAALSIPAKSITGYNILKRSIDARSRNIYFLLTIQAFVNEPFQERNTFIPIYDTLPPDAPRVVIVGAGSAGLFAALRCIEAGIKPVVLERGPDVRTRRRDLAALNKNGEVNPESNYCFGEGGAGTYSDGKLYTRSTKRGDVNRILGIFVHFGAPEKIAYEAHPHIGTNKLPHIITAMRGQIINSGGEVHFNEKVTALRLRNSEVTGVQTAAGNSFDAQHVILATGHSARDIFEMLHQQQILIEAKPFALGVRAEHPQSLIDSAQYHNPVRSEYLPPASYSLVEQVQGRGVFSFCMCPGGIIAPAATNPGELVVNGWSPSKRNNPFANSGMVVTVDETDFAPFAHKGPLAAMYYQQMVEQQAYQAGGGQFVAPAQRMTDFVNGKLSATLPDCSYVPGVKSADLRTVLPAAVYTRLAQAFKAFGRKMRGYYTNEAILVATESRTSSPVRIPRDNDTLMHPQIKGLYPCGEGAGYAGGIVSAAMDGERVVDAIIQTKQ</sequence>